<dbReference type="EMBL" id="KZ293472">
    <property type="protein sequence ID" value="PBK61756.1"/>
    <property type="molecule type" value="Genomic_DNA"/>
</dbReference>
<proteinExistence type="predicted"/>
<sequence>MYETPLCFTVHYTGNHLTIIYDMSDTDPIDALQQGEETVVVGDNGKTAMEELWEEYNTYLSIMNPQTGENSNASSTAFRENIMGAMTFKQWM</sequence>
<dbReference type="Proteomes" id="UP000218334">
    <property type="component" value="Unassembled WGS sequence"/>
</dbReference>
<evidence type="ECO:0000313" key="1">
    <source>
        <dbReference type="EMBL" id="PBK61756.1"/>
    </source>
</evidence>
<keyword evidence="2" id="KW-1185">Reference proteome</keyword>
<gene>
    <name evidence="1" type="ORF">ARMSODRAFT_1025313</name>
</gene>
<evidence type="ECO:0000313" key="2">
    <source>
        <dbReference type="Proteomes" id="UP000218334"/>
    </source>
</evidence>
<protein>
    <submittedName>
        <fullName evidence="1">Uncharacterized protein</fullName>
    </submittedName>
</protein>
<reference evidence="2" key="1">
    <citation type="journal article" date="2017" name="Nat. Ecol. Evol.">
        <title>Genome expansion and lineage-specific genetic innovations in the forest pathogenic fungi Armillaria.</title>
        <authorList>
            <person name="Sipos G."/>
            <person name="Prasanna A.N."/>
            <person name="Walter M.C."/>
            <person name="O'Connor E."/>
            <person name="Balint B."/>
            <person name="Krizsan K."/>
            <person name="Kiss B."/>
            <person name="Hess J."/>
            <person name="Varga T."/>
            <person name="Slot J."/>
            <person name="Riley R."/>
            <person name="Boka B."/>
            <person name="Rigling D."/>
            <person name="Barry K."/>
            <person name="Lee J."/>
            <person name="Mihaltcheva S."/>
            <person name="LaButti K."/>
            <person name="Lipzen A."/>
            <person name="Waldron R."/>
            <person name="Moloney N.M."/>
            <person name="Sperisen C."/>
            <person name="Kredics L."/>
            <person name="Vagvoelgyi C."/>
            <person name="Patrignani A."/>
            <person name="Fitzpatrick D."/>
            <person name="Nagy I."/>
            <person name="Doyle S."/>
            <person name="Anderson J.B."/>
            <person name="Grigoriev I.V."/>
            <person name="Gueldener U."/>
            <person name="Muensterkoetter M."/>
            <person name="Nagy L.G."/>
        </authorList>
    </citation>
    <scope>NUCLEOTIDE SEQUENCE [LARGE SCALE GENOMIC DNA]</scope>
    <source>
        <strain evidence="2">28-4</strain>
    </source>
</reference>
<dbReference type="STRING" id="1076256.A0A2H3BFC8"/>
<name>A0A2H3BFC8_9AGAR</name>
<accession>A0A2H3BFC8</accession>
<dbReference type="AlphaFoldDB" id="A0A2H3BFC8"/>
<organism evidence="1 2">
    <name type="scientific">Armillaria solidipes</name>
    <dbReference type="NCBI Taxonomy" id="1076256"/>
    <lineage>
        <taxon>Eukaryota</taxon>
        <taxon>Fungi</taxon>
        <taxon>Dikarya</taxon>
        <taxon>Basidiomycota</taxon>
        <taxon>Agaricomycotina</taxon>
        <taxon>Agaricomycetes</taxon>
        <taxon>Agaricomycetidae</taxon>
        <taxon>Agaricales</taxon>
        <taxon>Marasmiineae</taxon>
        <taxon>Physalacriaceae</taxon>
        <taxon>Armillaria</taxon>
    </lineage>
</organism>